<dbReference type="EMBL" id="GBRH01158228">
    <property type="protein sequence ID" value="JAE39668.1"/>
    <property type="molecule type" value="Transcribed_RNA"/>
</dbReference>
<proteinExistence type="predicted"/>
<sequence length="56" mass="6207">MGVAHMVSSVAAVFSSLESSRRERKQKKKQELARSGLLSDSSCFGHFLLLLLLPFI</sequence>
<reference evidence="1" key="1">
    <citation type="submission" date="2014-09" db="EMBL/GenBank/DDBJ databases">
        <authorList>
            <person name="Magalhaes I.L.F."/>
            <person name="Oliveira U."/>
            <person name="Santos F.R."/>
            <person name="Vidigal T.H.D.A."/>
            <person name="Brescovit A.D."/>
            <person name="Santos A.J."/>
        </authorList>
    </citation>
    <scope>NUCLEOTIDE SEQUENCE</scope>
    <source>
        <tissue evidence="1">Shoot tissue taken approximately 20 cm above the soil surface</tissue>
    </source>
</reference>
<reference evidence="1" key="2">
    <citation type="journal article" date="2015" name="Data Brief">
        <title>Shoot transcriptome of the giant reed, Arundo donax.</title>
        <authorList>
            <person name="Barrero R.A."/>
            <person name="Guerrero F.D."/>
            <person name="Moolhuijzen P."/>
            <person name="Goolsby J.A."/>
            <person name="Tidwell J."/>
            <person name="Bellgard S.E."/>
            <person name="Bellgard M.I."/>
        </authorList>
    </citation>
    <scope>NUCLEOTIDE SEQUENCE</scope>
    <source>
        <tissue evidence="1">Shoot tissue taken approximately 20 cm above the soil surface</tissue>
    </source>
</reference>
<accession>A0A0A9I3D3</accession>
<protein>
    <submittedName>
        <fullName evidence="1">Uncharacterized protein</fullName>
    </submittedName>
</protein>
<evidence type="ECO:0000313" key="1">
    <source>
        <dbReference type="EMBL" id="JAE39668.1"/>
    </source>
</evidence>
<organism evidence="1">
    <name type="scientific">Arundo donax</name>
    <name type="common">Giant reed</name>
    <name type="synonym">Donax arundinaceus</name>
    <dbReference type="NCBI Taxonomy" id="35708"/>
    <lineage>
        <taxon>Eukaryota</taxon>
        <taxon>Viridiplantae</taxon>
        <taxon>Streptophyta</taxon>
        <taxon>Embryophyta</taxon>
        <taxon>Tracheophyta</taxon>
        <taxon>Spermatophyta</taxon>
        <taxon>Magnoliopsida</taxon>
        <taxon>Liliopsida</taxon>
        <taxon>Poales</taxon>
        <taxon>Poaceae</taxon>
        <taxon>PACMAD clade</taxon>
        <taxon>Arundinoideae</taxon>
        <taxon>Arundineae</taxon>
        <taxon>Arundo</taxon>
    </lineage>
</organism>
<name>A0A0A9I3D3_ARUDO</name>
<dbReference type="AlphaFoldDB" id="A0A0A9I3D3"/>